<accession>A0ABY4BQH4</accession>
<dbReference type="SUPFAM" id="SSF143880">
    <property type="entry name" value="NE0471 N-terminal domain-like"/>
    <property type="match status" value="1"/>
</dbReference>
<name>A0ABY4BQH4_9FLAO</name>
<evidence type="ECO:0000313" key="1">
    <source>
        <dbReference type="EMBL" id="UOE41453.1"/>
    </source>
</evidence>
<reference evidence="1 2" key="1">
    <citation type="submission" date="2022-03" db="EMBL/GenBank/DDBJ databases">
        <title>Chryseobacterium sp. isolated from particulate matters in swine house.</title>
        <authorList>
            <person name="Won M."/>
            <person name="Kim S.-J."/>
            <person name="Kwon S.-W."/>
        </authorList>
    </citation>
    <scope>NUCLEOTIDE SEQUENCE [LARGE SCALE GENOMIC DNA]</scope>
    <source>
        <strain evidence="1 2">SC2-2</strain>
    </source>
</reference>
<dbReference type="InterPro" id="IPR036782">
    <property type="entry name" value="NE0471-like_N"/>
</dbReference>
<sequence>MTKVIAITKAEYKGNFMIELQFSDDSMKVVDFKSFLEESKNPMTKKYLVESNFKKFRLAYGDLLWSDYEMCFPIWDLYTGKICE</sequence>
<dbReference type="Gene3D" id="3.30.2020.10">
    <property type="entry name" value="NE0471-like N-terminal domain"/>
    <property type="match status" value="1"/>
</dbReference>
<dbReference type="EMBL" id="CP094532">
    <property type="protein sequence ID" value="UOE41453.1"/>
    <property type="molecule type" value="Genomic_DNA"/>
</dbReference>
<protein>
    <submittedName>
        <fullName evidence="1">DUF2442 domain-containing protein</fullName>
    </submittedName>
</protein>
<keyword evidence="2" id="KW-1185">Reference proteome</keyword>
<gene>
    <name evidence="1" type="ORF">MTP09_02090</name>
</gene>
<dbReference type="Proteomes" id="UP000831460">
    <property type="component" value="Chromosome"/>
</dbReference>
<evidence type="ECO:0000313" key="2">
    <source>
        <dbReference type="Proteomes" id="UP000831460"/>
    </source>
</evidence>
<proteinExistence type="predicted"/>
<dbReference type="RefSeq" id="WP_243550182.1">
    <property type="nucleotide sequence ID" value="NZ_CP094532.1"/>
</dbReference>
<organism evidence="1 2">
    <name type="scientific">Chryseobacterium suipulveris</name>
    <dbReference type="NCBI Taxonomy" id="2929800"/>
    <lineage>
        <taxon>Bacteria</taxon>
        <taxon>Pseudomonadati</taxon>
        <taxon>Bacteroidota</taxon>
        <taxon>Flavobacteriia</taxon>
        <taxon>Flavobacteriales</taxon>
        <taxon>Weeksellaceae</taxon>
        <taxon>Chryseobacterium group</taxon>
        <taxon>Chryseobacterium</taxon>
    </lineage>
</organism>